<accession>A0ABR8QEP4</accession>
<name>A0ABR8QEP4_9CELL</name>
<dbReference type="EMBL" id="JACSQV010000009">
    <property type="protein sequence ID" value="MBD7918903.1"/>
    <property type="molecule type" value="Genomic_DNA"/>
</dbReference>
<keyword evidence="2" id="KW-1185">Reference proteome</keyword>
<evidence type="ECO:0000313" key="2">
    <source>
        <dbReference type="Proteomes" id="UP000604241"/>
    </source>
</evidence>
<dbReference type="Proteomes" id="UP000604241">
    <property type="component" value="Unassembled WGS sequence"/>
</dbReference>
<sequence>MADSPTHVWWLYGAPCVGKSATAWELFAHQLEGEPRGYFDIDQLGICYPQPHDNAERRAMRYRAAGVLVRHLARAGARTVVVSGVLEPGSHDEVVEALRPAAVTFCRLRADPDVLRPRLQRRYGPQDVARALAEAGVWDELDNGQPVVESARAVGEVAGQALAVFQDATRVSSSTASQVPMAPAVEPPDPAGAPSRAVLICGATGVGKSTLAFGLTMQGWATGRSCAFLDLQQIAFVDGVEPLSDDGSSATAAAVADLWQTYRRAGAADLVLNGDVESAESVERYRQALGATPLLVVRLRAGREQLRRRLTARSRGGGGPELAGDGLRGIDAAAVDAVLDAAITSQHRMDAAEVADIVVETGEDDADVLVERLVRIREEHLLP</sequence>
<dbReference type="InterPro" id="IPR027417">
    <property type="entry name" value="P-loop_NTPase"/>
</dbReference>
<reference evidence="1 2" key="1">
    <citation type="submission" date="2020-08" db="EMBL/GenBank/DDBJ databases">
        <title>A Genomic Blueprint of the Chicken Gut Microbiome.</title>
        <authorList>
            <person name="Gilroy R."/>
            <person name="Ravi A."/>
            <person name="Getino M."/>
            <person name="Pursley I."/>
            <person name="Horton D.L."/>
            <person name="Alikhan N.-F."/>
            <person name="Baker D."/>
            <person name="Gharbi K."/>
            <person name="Hall N."/>
            <person name="Watson M."/>
            <person name="Adriaenssens E.M."/>
            <person name="Foster-Nyarko E."/>
            <person name="Jarju S."/>
            <person name="Secka A."/>
            <person name="Antonio M."/>
            <person name="Oren A."/>
            <person name="Chaudhuri R."/>
            <person name="La Ragione R.M."/>
            <person name="Hildebrand F."/>
            <person name="Pallen M.J."/>
        </authorList>
    </citation>
    <scope>NUCLEOTIDE SEQUENCE [LARGE SCALE GENOMIC DNA]</scope>
    <source>
        <strain evidence="1 2">Sa3CUA2</strain>
    </source>
</reference>
<gene>
    <name evidence="1" type="ORF">H9657_11520</name>
</gene>
<comment type="caution">
    <text evidence="1">The sequence shown here is derived from an EMBL/GenBank/DDBJ whole genome shotgun (WGS) entry which is preliminary data.</text>
</comment>
<dbReference type="RefSeq" id="WP_191783519.1">
    <property type="nucleotide sequence ID" value="NZ_JACSQV010000009.1"/>
</dbReference>
<dbReference type="SUPFAM" id="SSF52540">
    <property type="entry name" value="P-loop containing nucleoside triphosphate hydrolases"/>
    <property type="match status" value="2"/>
</dbReference>
<proteinExistence type="predicted"/>
<dbReference type="Gene3D" id="3.40.50.300">
    <property type="entry name" value="P-loop containing nucleotide triphosphate hydrolases"/>
    <property type="match status" value="2"/>
</dbReference>
<organism evidence="1 2">
    <name type="scientific">Cellulomonas avistercoris</name>
    <dbReference type="NCBI Taxonomy" id="2762242"/>
    <lineage>
        <taxon>Bacteria</taxon>
        <taxon>Bacillati</taxon>
        <taxon>Actinomycetota</taxon>
        <taxon>Actinomycetes</taxon>
        <taxon>Micrococcales</taxon>
        <taxon>Cellulomonadaceae</taxon>
        <taxon>Cellulomonas</taxon>
    </lineage>
</organism>
<evidence type="ECO:0000313" key="1">
    <source>
        <dbReference type="EMBL" id="MBD7918903.1"/>
    </source>
</evidence>
<protein>
    <submittedName>
        <fullName evidence="1">Uncharacterized protein</fullName>
    </submittedName>
</protein>